<evidence type="ECO:0000313" key="2">
    <source>
        <dbReference type="EMBL" id="XCG64236.1"/>
    </source>
</evidence>
<organism evidence="2">
    <name type="scientific">Nakamurella sp. A5-74</name>
    <dbReference type="NCBI Taxonomy" id="3158264"/>
    <lineage>
        <taxon>Bacteria</taxon>
        <taxon>Bacillati</taxon>
        <taxon>Actinomycetota</taxon>
        <taxon>Actinomycetes</taxon>
        <taxon>Nakamurellales</taxon>
        <taxon>Nakamurellaceae</taxon>
        <taxon>Nakamurella</taxon>
    </lineage>
</organism>
<evidence type="ECO:0000256" key="1">
    <source>
        <dbReference type="SAM" id="MobiDB-lite"/>
    </source>
</evidence>
<reference evidence="2" key="1">
    <citation type="submission" date="2024-05" db="EMBL/GenBank/DDBJ databases">
        <authorList>
            <person name="Cai S.Y."/>
            <person name="Jin L.M."/>
            <person name="Li H.R."/>
        </authorList>
    </citation>
    <scope>NUCLEOTIDE SEQUENCE</scope>
    <source>
        <strain evidence="2">A5-74</strain>
    </source>
</reference>
<dbReference type="AlphaFoldDB" id="A0AAU8DQF6"/>
<name>A0AAU8DQF6_9ACTN</name>
<proteinExistence type="predicted"/>
<accession>A0AAU8DQF6</accession>
<dbReference type="EMBL" id="CP159218">
    <property type="protein sequence ID" value="XCG64236.1"/>
    <property type="molecule type" value="Genomic_DNA"/>
</dbReference>
<dbReference type="RefSeq" id="WP_353649849.1">
    <property type="nucleotide sequence ID" value="NZ_CP159218.1"/>
</dbReference>
<sequence>MRERLARRSGDAEAFVELWVYLLKLAGTKGVPSSTPTDHRGSRSDVNIPKDQILPVLTDRGSADQADRAAGELPDRVGTDRDAGLLGKFGINPQELLGKLGGLGGLGKLL</sequence>
<feature type="region of interest" description="Disordered" evidence="1">
    <location>
        <begin position="28"/>
        <end position="51"/>
    </location>
</feature>
<protein>
    <submittedName>
        <fullName evidence="2">Uncharacterized protein</fullName>
    </submittedName>
</protein>
<gene>
    <name evidence="2" type="ORF">ABLG96_02480</name>
</gene>